<dbReference type="Proteomes" id="UP000610203">
    <property type="component" value="Unassembled WGS sequence"/>
</dbReference>
<sequence length="113" mass="12916">MTNPTPQSPVSDTTISNNKHNPFNLTTDIRDSLSEVFCAAIHSHKSDYLTRKHWLAEHVAKEDHDEKHTETLISLCDFSERLLKSEAQTYEAIMGSDFWIEEVTKIIQKAETA</sequence>
<accession>A0ABQ3GNH8</accession>
<protein>
    <submittedName>
        <fullName evidence="2">Uncharacterized protein</fullName>
    </submittedName>
</protein>
<feature type="region of interest" description="Disordered" evidence="1">
    <location>
        <begin position="1"/>
        <end position="21"/>
    </location>
</feature>
<proteinExistence type="predicted"/>
<dbReference type="RefSeq" id="WP_189580218.1">
    <property type="nucleotide sequence ID" value="NZ_BMZR01000001.1"/>
</dbReference>
<dbReference type="EMBL" id="BMZR01000001">
    <property type="protein sequence ID" value="GHD25526.1"/>
    <property type="molecule type" value="Genomic_DNA"/>
</dbReference>
<organism evidence="2 3">
    <name type="scientific">Psychrobacter glaciei</name>
    <dbReference type="NCBI Taxonomy" id="619771"/>
    <lineage>
        <taxon>Bacteria</taxon>
        <taxon>Pseudomonadati</taxon>
        <taxon>Pseudomonadota</taxon>
        <taxon>Gammaproteobacteria</taxon>
        <taxon>Moraxellales</taxon>
        <taxon>Moraxellaceae</taxon>
        <taxon>Psychrobacter</taxon>
    </lineage>
</organism>
<evidence type="ECO:0000313" key="3">
    <source>
        <dbReference type="Proteomes" id="UP000610203"/>
    </source>
</evidence>
<reference evidence="3" key="1">
    <citation type="journal article" date="2019" name="Int. J. Syst. Evol. Microbiol.">
        <title>The Global Catalogue of Microorganisms (GCM) 10K type strain sequencing project: providing services to taxonomists for standard genome sequencing and annotation.</title>
        <authorList>
            <consortium name="The Broad Institute Genomics Platform"/>
            <consortium name="The Broad Institute Genome Sequencing Center for Infectious Disease"/>
            <person name="Wu L."/>
            <person name="Ma J."/>
        </authorList>
    </citation>
    <scope>NUCLEOTIDE SEQUENCE [LARGE SCALE GENOMIC DNA]</scope>
    <source>
        <strain evidence="3">KCTC 42280</strain>
    </source>
</reference>
<evidence type="ECO:0000313" key="2">
    <source>
        <dbReference type="EMBL" id="GHD25526.1"/>
    </source>
</evidence>
<keyword evidence="3" id="KW-1185">Reference proteome</keyword>
<gene>
    <name evidence="2" type="ORF">GCM10016272_01430</name>
</gene>
<name>A0ABQ3GNH8_9GAMM</name>
<evidence type="ECO:0000256" key="1">
    <source>
        <dbReference type="SAM" id="MobiDB-lite"/>
    </source>
</evidence>
<comment type="caution">
    <text evidence="2">The sequence shown here is derived from an EMBL/GenBank/DDBJ whole genome shotgun (WGS) entry which is preliminary data.</text>
</comment>